<dbReference type="Gene3D" id="3.90.70.10">
    <property type="entry name" value="Cysteine proteinases"/>
    <property type="match status" value="1"/>
</dbReference>
<dbReference type="Pfam" id="PF00443">
    <property type="entry name" value="UCH"/>
    <property type="match status" value="1"/>
</dbReference>
<dbReference type="RefSeq" id="XP_068363890.1">
    <property type="nucleotide sequence ID" value="XM_068501074.1"/>
</dbReference>
<name>A0A1J4KI82_9EUKA</name>
<evidence type="ECO:0000256" key="1">
    <source>
        <dbReference type="SAM" id="MobiDB-lite"/>
    </source>
</evidence>
<reference evidence="3" key="1">
    <citation type="submission" date="2016-10" db="EMBL/GenBank/DDBJ databases">
        <authorList>
            <person name="Benchimol M."/>
            <person name="Almeida L.G."/>
            <person name="Vasconcelos A.T."/>
            <person name="Perreira-Neves A."/>
            <person name="Rosa I.A."/>
            <person name="Tasca T."/>
            <person name="Bogo M.R."/>
            <person name="de Souza W."/>
        </authorList>
    </citation>
    <scope>NUCLEOTIDE SEQUENCE [LARGE SCALE GENOMIC DNA]</scope>
    <source>
        <strain evidence="3">K</strain>
    </source>
</reference>
<comment type="caution">
    <text evidence="3">The sequence shown here is derived from an EMBL/GenBank/DDBJ whole genome shotgun (WGS) entry which is preliminary data.</text>
</comment>
<dbReference type="Proteomes" id="UP000179807">
    <property type="component" value="Unassembled WGS sequence"/>
</dbReference>
<dbReference type="GeneID" id="94835778"/>
<dbReference type="GO" id="GO:0004843">
    <property type="term" value="F:cysteine-type deubiquitinase activity"/>
    <property type="evidence" value="ECO:0007669"/>
    <property type="project" value="InterPro"/>
</dbReference>
<accession>A0A1J4KI82</accession>
<dbReference type="EMBL" id="MLAK01000603">
    <property type="protein sequence ID" value="OHT10754.1"/>
    <property type="molecule type" value="Genomic_DNA"/>
</dbReference>
<dbReference type="InterPro" id="IPR028889">
    <property type="entry name" value="USP"/>
</dbReference>
<dbReference type="GO" id="GO:0016579">
    <property type="term" value="P:protein deubiquitination"/>
    <property type="evidence" value="ECO:0007669"/>
    <property type="project" value="InterPro"/>
</dbReference>
<dbReference type="VEuPathDB" id="TrichDB:TRFO_19889"/>
<keyword evidence="4" id="KW-1185">Reference proteome</keyword>
<dbReference type="FunFam" id="3.90.70.10:FF:000090">
    <property type="entry name" value="Clan CA, family C19, ubiquitin hydrolase-like cysteine peptidase"/>
    <property type="match status" value="1"/>
</dbReference>
<proteinExistence type="predicted"/>
<dbReference type="PANTHER" id="PTHR24006">
    <property type="entry name" value="UBIQUITIN CARBOXYL-TERMINAL HYDROLASE"/>
    <property type="match status" value="1"/>
</dbReference>
<feature type="domain" description="USP" evidence="2">
    <location>
        <begin position="1174"/>
        <end position="1499"/>
    </location>
</feature>
<dbReference type="PANTHER" id="PTHR24006:SF827">
    <property type="entry name" value="UBIQUITIN CARBOXYL-TERMINAL HYDROLASE 34"/>
    <property type="match status" value="1"/>
</dbReference>
<evidence type="ECO:0000313" key="4">
    <source>
        <dbReference type="Proteomes" id="UP000179807"/>
    </source>
</evidence>
<evidence type="ECO:0000259" key="2">
    <source>
        <dbReference type="PROSITE" id="PS50235"/>
    </source>
</evidence>
<evidence type="ECO:0000313" key="3">
    <source>
        <dbReference type="EMBL" id="OHT10754.1"/>
    </source>
</evidence>
<gene>
    <name evidence="3" type="ORF">TRFO_19889</name>
</gene>
<dbReference type="PROSITE" id="PS50235">
    <property type="entry name" value="USP_3"/>
    <property type="match status" value="1"/>
</dbReference>
<dbReference type="SUPFAM" id="SSF54001">
    <property type="entry name" value="Cysteine proteinases"/>
    <property type="match status" value="1"/>
</dbReference>
<dbReference type="OrthoDB" id="289038at2759"/>
<dbReference type="InterPro" id="IPR001394">
    <property type="entry name" value="Peptidase_C19_UCH"/>
</dbReference>
<protein>
    <recommendedName>
        <fullName evidence="2">USP domain-containing protein</fullName>
    </recommendedName>
</protein>
<feature type="region of interest" description="Disordered" evidence="1">
    <location>
        <begin position="1503"/>
        <end position="1532"/>
    </location>
</feature>
<dbReference type="InterPro" id="IPR038765">
    <property type="entry name" value="Papain-like_cys_pep_sf"/>
</dbReference>
<organism evidence="3 4">
    <name type="scientific">Tritrichomonas foetus</name>
    <dbReference type="NCBI Taxonomy" id="1144522"/>
    <lineage>
        <taxon>Eukaryota</taxon>
        <taxon>Metamonada</taxon>
        <taxon>Parabasalia</taxon>
        <taxon>Tritrichomonadida</taxon>
        <taxon>Tritrichomonadidae</taxon>
        <taxon>Tritrichomonas</taxon>
    </lineage>
</organism>
<dbReference type="InterPro" id="IPR050164">
    <property type="entry name" value="Peptidase_C19"/>
</dbReference>
<sequence length="2411" mass="279026">MKNLSPQNFQIWQSEVLAYLADSSYNSKIFAPIVEIINDIRTKKTIRQPFAQFTELFLENLAADAIPIILKTVAPTEQLDSYYSQLLKLFSTLIPSTIALDYPRFIESAVTIVTSSKSPFFSQTFTEYFGATHAFSPHHQSCLRMIATPIFVQQIDFYISQEFIDIHRIYLIFVILAEIHRFLDMRTLNDFLSKTLERLKFEYSNFNDKQIRNIKEKQLNCIFSNFQIVCTDQKKKRVMEHLQTQFNIKLIKSGLLSKQYNGIKSLRSMLFQSYSSTPTLCNYINKENLIDYLLQNMHHELAKDFVFIFREMLKNGKVTQLQIKQFWIIFIRQHPSTIDNFLEAWANFIVGLPLSHSSVVANVIIEVDEYPDVVLTLLSKKHLKMDKIQSKKIFDRISEIYLDENSEISAENKRLILTTLPIVIPQSKKFRQEIQNKCLKFIESNQNLDYSMVVLKEILTNLTPEMSRIYFSTIINMVSIDTTQYLDLILRILCNLKGTLSDDEFFKLEKVTKPLFLDNCEKITQFYCQLISNNTLTTEMIYNIFKEIVNYGKTKELNDTILTFIEFLFPKLNFPQIFYDSANRIIGIKSLIRCVGLFELWDLLFHTCNQSLINYLVTLYSLNNEHGSFYQFIQHCESQINTKGALQALITLIHCVEDGINKDFLNIYPNRFLSDYEYYNINLTGDCIMNIRIANDISTESFFSQVALLLNTNRQSLTFYYNDQYMHNDVKLENDMTIRITIHKINGNAANQQPRQIQPSALPSVLIHNSPISRSIYSIMISNDPILSPLALELLSLVPNLAFESTLLKCTDINWSVYLLTDSPHLFLYRSNMIGNEILNHDYGWLNNFLTTNGATTFIEIALRSNELSNESNQISTLNSNNSSNPDNDNDFSEFKFSLKDQIHLLKICKLITEHEHWMLYESEILSQIVNDELVKSIMQISIKAEGKELISLSLYMVSKITYFNSELIIKDNNLHQLMSKTLFNKHRGIRRVSKEIINFLPIDAQQSIIFPLIENSCSNTNCKEFFEIVTELASSVDNDQELFKSLINTFYLKFRLPTTSNPIDKLEFETPSIDFANGLVDAIIVLINRINSIPQEDVNKLFWFIIDNIMLNGIKYYPLPQNYFSLLTNLMQKDPKMSKELIAKLDQIDFSASISNLSSVSQNVTLSNDRHYAGLRNLGATCYINATLQQFFHIPEVRSIFLSVDLLKNNKLDENNNISSDVTKKEDNWALQLQKVYANLLYFPSSYVDPSCFINLWRSWDGELINPHEQQDAVEFLQMFLDRLETEIPEVASLFKGEIAYNVVGVSKEFSNETVENFVTFSLEVKDHVSVADSLNTFLIPDRFDDYLVDGEGKIAVERYAHVRKAPKLLIIHLKRFEYNLLTSVREKVNDRYVFHSELDFTSVMEDTSTPVFYDLTGIVIHMGSAQGGHYVSHILTKENAWYTFNDENVSQININRLINSSYGGYDYADTWDETLKKLITTKVPKNGNAYLLFYRKRSNSPLHSPKNQLSPKTSPFSSTTSLSPKSSPKTKNTLNYSTIINKYIFDELLIDIKNILYQNVFLNSSFIKFINNMNFDDSSSYYFLYNFLVICFRNINDYSIISNLIEKCNTIMNSEFSSFILEQHSNFYSFCLLNSEKKTRRLYINLLENAISISSENDQDSFMNYYLNTILERGDEIMNQWCNFDEFFHPLRCLTNRNTETWAPILFNFLLTSVIEYAETHKQLEVLKSINLSSIFEILEIIISQRNLFDGFSAQVVDASFLTSYLCSKKHSEQFINFVTSFKINPITIFKMISKELNTSSAAGFFVLQLFYDEGAEVIIQYVRSKSNGFIESFLENVTDRILVYGGSFGEKILNFMKPLIIEYLLSKEKPLRITMLDFLEAAQIEHNLLFDLLFNELNSVIKVVNSVAYDITQSLLYNQKYVYYVPTAEYFDLMKKCVIMGNLQQVVVDNSQVFINAMHKFGKLQLNPNYPRFHLLEFLCETVDSNHLDDFFKEASVVTFFDCFVSLKPNNDPNVFRNILNFIPISEIETFFKHQLYSCLTKVIFYEPENGLIFSNFVLRLSHPGNWNQITSVLWERENFQRSINKELITYIKLSHALIKKFPQSSTLFYNIGLVPITIRSIEMSIKGKEPRRSILSPFLANLLSVFNEAYYSENRGKSSFFGRNYIDALLMEYDNRLHVYDIFNSTKFDASGGYCRLLQSYLTLSPAPASQVFNLIIAESKGYLRKVPKNAQKRAASLLACVCKLNLHNKSLLNIIIREIGCVNSVESFQIMCMSLFDVAKEKSAKIELAKACTDFILRNSDSKIFIGLTKSLLLKIGEENHQHVKIWVDKASELLEKVLFEKVDEKFNSEVANLLTFVLDCSKKFNVSPTKIRIPQSTEEKVAVIQLDNGVAAFDIINRLYLNQDS</sequence>
<feature type="compositionally biased region" description="Low complexity" evidence="1">
    <location>
        <begin position="1512"/>
        <end position="1532"/>
    </location>
</feature>
<dbReference type="InterPro" id="IPR018200">
    <property type="entry name" value="USP_CS"/>
</dbReference>
<dbReference type="GO" id="GO:0005829">
    <property type="term" value="C:cytosol"/>
    <property type="evidence" value="ECO:0007669"/>
    <property type="project" value="TreeGrafter"/>
</dbReference>
<dbReference type="PROSITE" id="PS00973">
    <property type="entry name" value="USP_2"/>
    <property type="match status" value="1"/>
</dbReference>
<dbReference type="PROSITE" id="PS00972">
    <property type="entry name" value="USP_1"/>
    <property type="match status" value="1"/>
</dbReference>
<dbReference type="GO" id="GO:0005634">
    <property type="term" value="C:nucleus"/>
    <property type="evidence" value="ECO:0007669"/>
    <property type="project" value="TreeGrafter"/>
</dbReference>